<dbReference type="CDD" id="cd00167">
    <property type="entry name" value="SANT"/>
    <property type="match status" value="1"/>
</dbReference>
<dbReference type="GO" id="GO:0000976">
    <property type="term" value="F:transcription cis-regulatory region binding"/>
    <property type="evidence" value="ECO:0007669"/>
    <property type="project" value="TreeGrafter"/>
</dbReference>
<feature type="compositionally biased region" description="Polar residues" evidence="4">
    <location>
        <begin position="89"/>
        <end position="102"/>
    </location>
</feature>
<evidence type="ECO:0000256" key="4">
    <source>
        <dbReference type="SAM" id="MobiDB-lite"/>
    </source>
</evidence>
<feature type="region of interest" description="Disordered" evidence="4">
    <location>
        <begin position="942"/>
        <end position="984"/>
    </location>
</feature>
<evidence type="ECO:0008006" key="9">
    <source>
        <dbReference type="Google" id="ProtNLM"/>
    </source>
</evidence>
<dbReference type="SMART" id="SM00717">
    <property type="entry name" value="SANT"/>
    <property type="match status" value="2"/>
</dbReference>
<dbReference type="EMBL" id="MU004438">
    <property type="protein sequence ID" value="KAF2650973.1"/>
    <property type="molecule type" value="Genomic_DNA"/>
</dbReference>
<dbReference type="PROSITE" id="PS50090">
    <property type="entry name" value="MYB_LIKE"/>
    <property type="match status" value="2"/>
</dbReference>
<feature type="compositionally biased region" description="Basic residues" evidence="4">
    <location>
        <begin position="949"/>
        <end position="961"/>
    </location>
</feature>
<dbReference type="Proteomes" id="UP000799324">
    <property type="component" value="Unassembled WGS sequence"/>
</dbReference>
<feature type="region of interest" description="Disordered" evidence="4">
    <location>
        <begin position="812"/>
        <end position="843"/>
    </location>
</feature>
<dbReference type="GO" id="GO:0003700">
    <property type="term" value="F:DNA-binding transcription factor activity"/>
    <property type="evidence" value="ECO:0007669"/>
    <property type="project" value="TreeGrafter"/>
</dbReference>
<feature type="region of interest" description="Disordered" evidence="4">
    <location>
        <begin position="487"/>
        <end position="586"/>
    </location>
</feature>
<feature type="compositionally biased region" description="Basic residues" evidence="4">
    <location>
        <begin position="523"/>
        <end position="533"/>
    </location>
</feature>
<name>A0A6A6SWL3_9PLEO</name>
<evidence type="ECO:0000259" key="6">
    <source>
        <dbReference type="PROSITE" id="PS51294"/>
    </source>
</evidence>
<feature type="compositionally biased region" description="Basic residues" evidence="4">
    <location>
        <begin position="308"/>
        <end position="318"/>
    </location>
</feature>
<keyword evidence="8" id="KW-1185">Reference proteome</keyword>
<evidence type="ECO:0000256" key="2">
    <source>
        <dbReference type="ARBA" id="ARBA00023125"/>
    </source>
</evidence>
<evidence type="ECO:0000313" key="7">
    <source>
        <dbReference type="EMBL" id="KAF2650973.1"/>
    </source>
</evidence>
<feature type="compositionally biased region" description="Polar residues" evidence="4">
    <location>
        <begin position="152"/>
        <end position="165"/>
    </location>
</feature>
<feature type="domain" description="HTH myb-type" evidence="6">
    <location>
        <begin position="684"/>
        <end position="738"/>
    </location>
</feature>
<accession>A0A6A6SWL3</accession>
<feature type="compositionally biased region" description="Basic and acidic residues" evidence="4">
    <location>
        <begin position="319"/>
        <end position="333"/>
    </location>
</feature>
<feature type="compositionally biased region" description="Basic residues" evidence="4">
    <location>
        <begin position="355"/>
        <end position="372"/>
    </location>
</feature>
<feature type="compositionally biased region" description="Acidic residues" evidence="4">
    <location>
        <begin position="487"/>
        <end position="516"/>
    </location>
</feature>
<feature type="compositionally biased region" description="Basic residues" evidence="4">
    <location>
        <begin position="104"/>
        <end position="117"/>
    </location>
</feature>
<dbReference type="SUPFAM" id="SSF46689">
    <property type="entry name" value="Homeodomain-like"/>
    <property type="match status" value="1"/>
</dbReference>
<keyword evidence="2" id="KW-0238">DNA-binding</keyword>
<feature type="compositionally biased region" description="Basic and acidic residues" evidence="4">
    <location>
        <begin position="47"/>
        <end position="57"/>
    </location>
</feature>
<organism evidence="7 8">
    <name type="scientific">Lophiostoma macrostomum CBS 122681</name>
    <dbReference type="NCBI Taxonomy" id="1314788"/>
    <lineage>
        <taxon>Eukaryota</taxon>
        <taxon>Fungi</taxon>
        <taxon>Dikarya</taxon>
        <taxon>Ascomycota</taxon>
        <taxon>Pezizomycotina</taxon>
        <taxon>Dothideomycetes</taxon>
        <taxon>Pleosporomycetidae</taxon>
        <taxon>Pleosporales</taxon>
        <taxon>Lophiostomataceae</taxon>
        <taxon>Lophiostoma</taxon>
    </lineage>
</organism>
<feature type="compositionally biased region" description="Polar residues" evidence="4">
    <location>
        <begin position="965"/>
        <end position="977"/>
    </location>
</feature>
<gene>
    <name evidence="7" type="ORF">K491DRAFT_720242</name>
</gene>
<feature type="compositionally biased region" description="Basic and acidic residues" evidence="4">
    <location>
        <begin position="443"/>
        <end position="455"/>
    </location>
</feature>
<keyword evidence="3" id="KW-0539">Nucleus</keyword>
<feature type="compositionally biased region" description="Basic and acidic residues" evidence="4">
    <location>
        <begin position="373"/>
        <end position="392"/>
    </location>
</feature>
<feature type="region of interest" description="Disordered" evidence="4">
    <location>
        <begin position="440"/>
        <end position="470"/>
    </location>
</feature>
<feature type="region of interest" description="Disordered" evidence="4">
    <location>
        <begin position="1"/>
        <end position="428"/>
    </location>
</feature>
<feature type="compositionally biased region" description="Polar residues" evidence="4">
    <location>
        <begin position="1"/>
        <end position="25"/>
    </location>
</feature>
<sequence>MGNSSSQVEQGPERSNGQTMSSKASLPSPRLAKMDESDALAAAQLHAEGRAGGRAELAHAGITIKQEPKRTPRSAKHGFKDTSALATPDATSGSDQAATSTGKRAFKSGKLPKIRKNRTPESRPLSYAPDSPAADDDDVVIPDTQLEDSWAGSPSSVQLPSQVIPASSMVMDKGKDRHKRHKKKRKTLAEVTVDLSDPVLGDAEDQAMPDATTGAHEAADASAGSKRRRKTDRRSETAPEGRMGSVEAQAHDGRGDATMQGVEVGATQQKKHKRKRKSSEVEESVSVLVPATQYQGNQTEGSGEGVRRASKKRKQSRKSRPDGALELDERQDVLGEDTTTGRPAAAETVEALNRSPKRKKEKSKSKKGKKAKPPRESRESVKEATYEDHANDEPILPSALLRTLKSKKSKQNKTERGGGVPLDDTHSAYDDSVASQIGAAADTKVDVQPSRDADVPHGVSRGRKATAPPAYANEIGEEPILGHDQDQTFENDQESTSEFEQEQVTEGEEEQISEDEMAIHKLEAKKKHKKSKSAHVSETTPVLHKNCGRPSRTNRPTPRAKAVRGAQFELDNEQPLSPPPDLRDRGEFSKDEAELLRRKIQEQQHKHDLDVADLVRLIQWTKPYGRARTENDTNEPGDVHEKAQSEASTAFWTEIYDVLPKRKGAKAKGGTTAIQRFVRRKYHNWTKGHGKWDEEEDELLRQLYAAHPGSWKRISQELGDRAEDACRDRWRDYVQYGQKRKTSRWSVEEEERLVQVVNQALAKIRHQVPPPADITSKDISWPWVSQQMGGTRSRVQCFMKWKGLEEQKEEDDRYQATKSLVKKPKRKSRRSAAGNNEDVEDASRKARTLGVENMLWGDKLAVIAGFLEVDNAEGIDWDNVVEIAKTESGTAWPQETCRAALDEMLDEVGQQPSFGEAIMAVIDWLNQYHGGDLGQYHASNVAQAEASTSKRKAKTSRKSKSGKSQTPARRVTSNFYVTASDDED</sequence>
<dbReference type="PANTHER" id="PTHR46380:SF2">
    <property type="entry name" value="CYCLIN-D-BINDING MYB-LIKE TRANSCRIPTION FACTOR 1"/>
    <property type="match status" value="1"/>
</dbReference>
<feature type="compositionally biased region" description="Basic residues" evidence="4">
    <location>
        <begin position="176"/>
        <end position="186"/>
    </location>
</feature>
<evidence type="ECO:0000259" key="5">
    <source>
        <dbReference type="PROSITE" id="PS50090"/>
    </source>
</evidence>
<dbReference type="PANTHER" id="PTHR46380">
    <property type="entry name" value="CYCLIN-D-BINDING MYB-LIKE TRANSCRIPTION FACTOR 1"/>
    <property type="match status" value="1"/>
</dbReference>
<comment type="subcellular location">
    <subcellularLocation>
        <location evidence="1">Nucleus</location>
    </subcellularLocation>
</comment>
<feature type="compositionally biased region" description="Polar residues" evidence="4">
    <location>
        <begin position="292"/>
        <end position="301"/>
    </location>
</feature>
<feature type="compositionally biased region" description="Basic residues" evidence="4">
    <location>
        <begin position="820"/>
        <end position="830"/>
    </location>
</feature>
<dbReference type="InterPro" id="IPR001005">
    <property type="entry name" value="SANT/Myb"/>
</dbReference>
<evidence type="ECO:0000313" key="8">
    <source>
        <dbReference type="Proteomes" id="UP000799324"/>
    </source>
</evidence>
<dbReference type="InterPro" id="IPR051651">
    <property type="entry name" value="DMTF1_DNA-bind_reg"/>
</dbReference>
<proteinExistence type="predicted"/>
<dbReference type="OrthoDB" id="39591at2759"/>
<dbReference type="PROSITE" id="PS51294">
    <property type="entry name" value="HTH_MYB"/>
    <property type="match status" value="1"/>
</dbReference>
<feature type="domain" description="Myb-like" evidence="5">
    <location>
        <begin position="690"/>
        <end position="734"/>
    </location>
</feature>
<dbReference type="Gene3D" id="1.10.10.60">
    <property type="entry name" value="Homeodomain-like"/>
    <property type="match status" value="2"/>
</dbReference>
<feature type="domain" description="Myb-like" evidence="5">
    <location>
        <begin position="737"/>
        <end position="805"/>
    </location>
</feature>
<evidence type="ECO:0000256" key="1">
    <source>
        <dbReference type="ARBA" id="ARBA00004123"/>
    </source>
</evidence>
<protein>
    <recommendedName>
        <fullName evidence="9">DNA-binding protein REB1</fullName>
    </recommendedName>
</protein>
<reference evidence="7" key="1">
    <citation type="journal article" date="2020" name="Stud. Mycol.">
        <title>101 Dothideomycetes genomes: a test case for predicting lifestyles and emergence of pathogens.</title>
        <authorList>
            <person name="Haridas S."/>
            <person name="Albert R."/>
            <person name="Binder M."/>
            <person name="Bloem J."/>
            <person name="Labutti K."/>
            <person name="Salamov A."/>
            <person name="Andreopoulos B."/>
            <person name="Baker S."/>
            <person name="Barry K."/>
            <person name="Bills G."/>
            <person name="Bluhm B."/>
            <person name="Cannon C."/>
            <person name="Castanera R."/>
            <person name="Culley D."/>
            <person name="Daum C."/>
            <person name="Ezra D."/>
            <person name="Gonzalez J."/>
            <person name="Henrissat B."/>
            <person name="Kuo A."/>
            <person name="Liang C."/>
            <person name="Lipzen A."/>
            <person name="Lutzoni F."/>
            <person name="Magnuson J."/>
            <person name="Mondo S."/>
            <person name="Nolan M."/>
            <person name="Ohm R."/>
            <person name="Pangilinan J."/>
            <person name="Park H.-J."/>
            <person name="Ramirez L."/>
            <person name="Alfaro M."/>
            <person name="Sun H."/>
            <person name="Tritt A."/>
            <person name="Yoshinaga Y."/>
            <person name="Zwiers L.-H."/>
            <person name="Turgeon B."/>
            <person name="Goodwin S."/>
            <person name="Spatafora J."/>
            <person name="Crous P."/>
            <person name="Grigoriev I."/>
        </authorList>
    </citation>
    <scope>NUCLEOTIDE SEQUENCE</scope>
    <source>
        <strain evidence="7">CBS 122681</strain>
    </source>
</reference>
<dbReference type="Pfam" id="PF13921">
    <property type="entry name" value="Myb_DNA-bind_6"/>
    <property type="match status" value="1"/>
</dbReference>
<dbReference type="AlphaFoldDB" id="A0A6A6SWL3"/>
<dbReference type="InterPro" id="IPR017930">
    <property type="entry name" value="Myb_dom"/>
</dbReference>
<dbReference type="GO" id="GO:0005634">
    <property type="term" value="C:nucleus"/>
    <property type="evidence" value="ECO:0007669"/>
    <property type="project" value="UniProtKB-SubCell"/>
</dbReference>
<evidence type="ECO:0000256" key="3">
    <source>
        <dbReference type="ARBA" id="ARBA00023242"/>
    </source>
</evidence>
<dbReference type="InterPro" id="IPR009057">
    <property type="entry name" value="Homeodomain-like_sf"/>
</dbReference>